<dbReference type="EMBL" id="JYIW01000026">
    <property type="protein sequence ID" value="KJL28461.1"/>
    <property type="molecule type" value="Genomic_DNA"/>
</dbReference>
<evidence type="ECO:0000256" key="1">
    <source>
        <dbReference type="SAM" id="Phobius"/>
    </source>
</evidence>
<evidence type="ECO:0000313" key="2">
    <source>
        <dbReference type="EMBL" id="KJL28461.1"/>
    </source>
</evidence>
<dbReference type="Proteomes" id="UP000033640">
    <property type="component" value="Unassembled WGS sequence"/>
</dbReference>
<comment type="caution">
    <text evidence="2">The sequence shown here is derived from an EMBL/GenBank/DDBJ whole genome shotgun (WGS) entry which is preliminary data.</text>
</comment>
<gene>
    <name evidence="2" type="ORF">RS83_03534</name>
</gene>
<sequence length="228" mass="23265">MIRAARPTRFTDRDRIAVAGAVCCAVIGALIWILWVLPITASVDAASAQPIGSSPAAVQLDAGARVGIWGRGISPTLGTMSCAVTAPSGDAVGQHGGPSLTWSDTLWWMTPKWGFEQVSRFTAPTAGEYLVVCTDSLQTYDGEFLVAGDAFGAGDIGLGRTGGADFAIGSVLAFGAIVCPLVAVLLGIILGIRALRLVAARRRASRRAFGGEFAADSAQAPGSGAGSS</sequence>
<reference evidence="2 3" key="1">
    <citation type="submission" date="2015-02" db="EMBL/GenBank/DDBJ databases">
        <title>Draft genome sequences of ten Microbacterium spp. with emphasis on heavy metal contaminated environments.</title>
        <authorList>
            <person name="Corretto E."/>
        </authorList>
    </citation>
    <scope>NUCLEOTIDE SEQUENCE [LARGE SCALE GENOMIC DNA]</scope>
    <source>
        <strain evidence="2 3">BEL4b</strain>
    </source>
</reference>
<dbReference type="OrthoDB" id="5081855at2"/>
<accession>A0A0F0LA65</accession>
<dbReference type="RefSeq" id="WP_045280709.1">
    <property type="nucleotide sequence ID" value="NZ_JYIW01000026.1"/>
</dbReference>
<keyword evidence="1" id="KW-0812">Transmembrane</keyword>
<keyword evidence="1" id="KW-1133">Transmembrane helix</keyword>
<evidence type="ECO:0000313" key="3">
    <source>
        <dbReference type="Proteomes" id="UP000033640"/>
    </source>
</evidence>
<proteinExistence type="predicted"/>
<feature type="transmembrane region" description="Helical" evidence="1">
    <location>
        <begin position="166"/>
        <end position="192"/>
    </location>
</feature>
<name>A0A0F0LA65_9MICO</name>
<dbReference type="PATRIC" id="fig|82380.11.peg.3561"/>
<protein>
    <submittedName>
        <fullName evidence="2">Uncharacterized protein</fullName>
    </submittedName>
</protein>
<keyword evidence="1" id="KW-0472">Membrane</keyword>
<dbReference type="AlphaFoldDB" id="A0A0F0LA65"/>
<organism evidence="2 3">
    <name type="scientific">Microbacterium oxydans</name>
    <dbReference type="NCBI Taxonomy" id="82380"/>
    <lineage>
        <taxon>Bacteria</taxon>
        <taxon>Bacillati</taxon>
        <taxon>Actinomycetota</taxon>
        <taxon>Actinomycetes</taxon>
        <taxon>Micrococcales</taxon>
        <taxon>Microbacteriaceae</taxon>
        <taxon>Microbacterium</taxon>
    </lineage>
</organism>
<feature type="transmembrane region" description="Helical" evidence="1">
    <location>
        <begin position="16"/>
        <end position="37"/>
    </location>
</feature>